<dbReference type="InterPro" id="IPR001054">
    <property type="entry name" value="A/G_cyclase"/>
</dbReference>
<protein>
    <recommendedName>
        <fullName evidence="2">Guanylate cyclase domain-containing protein</fullName>
    </recommendedName>
</protein>
<accession>A0A1E2VD04</accession>
<feature type="transmembrane region" description="Helical" evidence="1">
    <location>
        <begin position="370"/>
        <end position="392"/>
    </location>
</feature>
<dbReference type="Gene3D" id="3.30.70.1230">
    <property type="entry name" value="Nucleotide cyclase"/>
    <property type="match status" value="1"/>
</dbReference>
<dbReference type="PANTHER" id="PTHR43081:SF1">
    <property type="entry name" value="ADENYLATE CYCLASE, TERMINAL-DIFFERENTIATION SPECIFIC"/>
    <property type="match status" value="1"/>
</dbReference>
<feature type="transmembrane region" description="Helical" evidence="1">
    <location>
        <begin position="398"/>
        <end position="419"/>
    </location>
</feature>
<keyword evidence="1" id="KW-1133">Transmembrane helix</keyword>
<feature type="transmembrane region" description="Helical" evidence="1">
    <location>
        <begin position="343"/>
        <end position="363"/>
    </location>
</feature>
<dbReference type="InterPro" id="IPR007890">
    <property type="entry name" value="CHASE2"/>
</dbReference>
<dbReference type="GO" id="GO:0035556">
    <property type="term" value="P:intracellular signal transduction"/>
    <property type="evidence" value="ECO:0007669"/>
    <property type="project" value="InterPro"/>
</dbReference>
<dbReference type="Pfam" id="PF00211">
    <property type="entry name" value="Guanylate_cyc"/>
    <property type="match status" value="1"/>
</dbReference>
<dbReference type="InterPro" id="IPR050697">
    <property type="entry name" value="Adenylyl/Guanylyl_Cyclase_3/4"/>
</dbReference>
<name>A0A1E2VD04_9GAMM</name>
<dbReference type="PANTHER" id="PTHR43081">
    <property type="entry name" value="ADENYLATE CYCLASE, TERMINAL-DIFFERENTIATION SPECIFIC-RELATED"/>
    <property type="match status" value="1"/>
</dbReference>
<dbReference type="InterPro" id="IPR029787">
    <property type="entry name" value="Nucleotide_cyclase"/>
</dbReference>
<dbReference type="Proteomes" id="UP000094291">
    <property type="component" value="Unassembled WGS sequence"/>
</dbReference>
<dbReference type="RefSeq" id="WP_068999828.1">
    <property type="nucleotide sequence ID" value="NZ_MDTQ01000001.1"/>
</dbReference>
<feature type="domain" description="Guanylate cyclase" evidence="2">
    <location>
        <begin position="464"/>
        <end position="598"/>
    </location>
</feature>
<evidence type="ECO:0000256" key="1">
    <source>
        <dbReference type="SAM" id="Phobius"/>
    </source>
</evidence>
<evidence type="ECO:0000313" key="4">
    <source>
        <dbReference type="Proteomes" id="UP000094291"/>
    </source>
</evidence>
<comment type="caution">
    <text evidence="3">The sequence shown here is derived from an EMBL/GenBank/DDBJ whole genome shotgun (WGS) entry which is preliminary data.</text>
</comment>
<organism evidence="3 4">
    <name type="scientific">Terasakiispira papahanaumokuakeensis</name>
    <dbReference type="NCBI Taxonomy" id="197479"/>
    <lineage>
        <taxon>Bacteria</taxon>
        <taxon>Pseudomonadati</taxon>
        <taxon>Pseudomonadota</taxon>
        <taxon>Gammaproteobacteria</taxon>
        <taxon>Oceanospirillales</taxon>
        <taxon>Terasakiispira</taxon>
    </lineage>
</organism>
<keyword evidence="1" id="KW-0812">Transmembrane</keyword>
<keyword evidence="1" id="KW-0472">Membrane</keyword>
<evidence type="ECO:0000313" key="3">
    <source>
        <dbReference type="EMBL" id="ODC04844.1"/>
    </source>
</evidence>
<dbReference type="EMBL" id="MDTQ01000001">
    <property type="protein sequence ID" value="ODC04844.1"/>
    <property type="molecule type" value="Genomic_DNA"/>
</dbReference>
<dbReference type="AlphaFoldDB" id="A0A1E2VD04"/>
<reference evidence="3 4" key="1">
    <citation type="submission" date="2016-08" db="EMBL/GenBank/DDBJ databases">
        <authorList>
            <person name="Seilhamer J.J."/>
        </authorList>
    </citation>
    <scope>NUCLEOTIDE SEQUENCE [LARGE SCALE GENOMIC DNA]</scope>
    <source>
        <strain evidence="3 4">PH27A</strain>
    </source>
</reference>
<dbReference type="Pfam" id="PF05226">
    <property type="entry name" value="CHASE2"/>
    <property type="match status" value="1"/>
</dbReference>
<dbReference type="PROSITE" id="PS50125">
    <property type="entry name" value="GUANYLATE_CYCLASE_2"/>
    <property type="match status" value="1"/>
</dbReference>
<dbReference type="STRING" id="197479.BFW38_16210"/>
<dbReference type="GO" id="GO:0004016">
    <property type="term" value="F:adenylate cyclase activity"/>
    <property type="evidence" value="ECO:0007669"/>
    <property type="project" value="UniProtKB-ARBA"/>
</dbReference>
<evidence type="ECO:0000259" key="2">
    <source>
        <dbReference type="PROSITE" id="PS50125"/>
    </source>
</evidence>
<dbReference type="SUPFAM" id="SSF55073">
    <property type="entry name" value="Nucleotide cyclase"/>
    <property type="match status" value="1"/>
</dbReference>
<dbReference type="GO" id="GO:0009190">
    <property type="term" value="P:cyclic nucleotide biosynthetic process"/>
    <property type="evidence" value="ECO:0007669"/>
    <property type="project" value="InterPro"/>
</dbReference>
<proteinExistence type="predicted"/>
<dbReference type="SMART" id="SM01080">
    <property type="entry name" value="CHASE2"/>
    <property type="match status" value="1"/>
</dbReference>
<keyword evidence="4" id="KW-1185">Reference proteome</keyword>
<sequence>MKARRLPPSLAWSFSLSPRLSRLIVLLLAAGLTWLCLSLWQSPLRLLEERVGAMGWVWFPEDTAEQRLTLVAIDERSLSALGSWPWPRQRLQQLSQDLSEAGVSQQLYDIVLPESRSGDHSLAATLHETHAVLAQVPLLQSQQPLQSGAMSGAIEGMRCRPPIPVTEYFLANQPDFSSVAKGYITPIVDEDGMIRRVPPLICVEGKVYPSLALSALVNELHQGRPLQAKDFKLTPGHGLFEAPWILTLTAYPNVQIPLDHDGNMRLDYRLSPNAFTVVPALDVLQHQQPDILLDNTWALVGATAFGLGDVVPTPHQGMTPGVELQARMIASLLDDRVPYTPKGWLGVQLLLMLVISGVLWLLASRPGKSSFLGLPLAGLVVPALAVVLHSLVLLAHNIWLGWLPAALFANVAAALLLLLEYGRVRVERLRVYNNLSSYLPGHVAHEIAYHQPTNAIQARRQKLVVLCADLRNYSAFQDAQSAEAAAALLHCFFVEASSLVESCGGSIHEFKGDAIIATWSLDNALAPEEALSQAVQASVLLVTRMQEILPQHNMAGLEPMSVAVGLESGTALVGSIGPAHRRHHALMGRPLTSALRIQAMTADLGQPVLIGEQMARQLKGRVELRSQGQYILEGLRQPSELYALLPEHIPEMPVPDEESLQLDLRLIKGGRSS</sequence>
<gene>
    <name evidence="3" type="ORF">BFW38_16210</name>
</gene>